<evidence type="ECO:0008006" key="3">
    <source>
        <dbReference type="Google" id="ProtNLM"/>
    </source>
</evidence>
<name>A0A9D9E2Y0_9BACT</name>
<evidence type="ECO:0000313" key="1">
    <source>
        <dbReference type="EMBL" id="MBO8438108.1"/>
    </source>
</evidence>
<reference evidence="1" key="1">
    <citation type="submission" date="2020-10" db="EMBL/GenBank/DDBJ databases">
        <authorList>
            <person name="Gilroy R."/>
        </authorList>
    </citation>
    <scope>NUCLEOTIDE SEQUENCE</scope>
    <source>
        <strain evidence="1">G3-4614</strain>
    </source>
</reference>
<sequence>MNKSDTNTPITQRKANGRNREREELLKMCYGRLREMIPACNSETTLIKCIEMLEKQRVANDVDDTKEKRLYAIAATLDRLSELNGE</sequence>
<protein>
    <recommendedName>
        <fullName evidence="3">BHLH domain-containing protein</fullName>
    </recommendedName>
</protein>
<dbReference type="EMBL" id="JADIMW010000046">
    <property type="protein sequence ID" value="MBO8438108.1"/>
    <property type="molecule type" value="Genomic_DNA"/>
</dbReference>
<accession>A0A9D9E2Y0</accession>
<evidence type="ECO:0000313" key="2">
    <source>
        <dbReference type="Proteomes" id="UP000823636"/>
    </source>
</evidence>
<dbReference type="AlphaFoldDB" id="A0A9D9E2Y0"/>
<proteinExistence type="predicted"/>
<organism evidence="1 2">
    <name type="scientific">Candidatus Caccoplasma merdipullorum</name>
    <dbReference type="NCBI Taxonomy" id="2840718"/>
    <lineage>
        <taxon>Bacteria</taxon>
        <taxon>Pseudomonadati</taxon>
        <taxon>Bacteroidota</taxon>
        <taxon>Bacteroidia</taxon>
        <taxon>Bacteroidales</taxon>
        <taxon>Bacteroidaceae</taxon>
        <taxon>Bacteroidaceae incertae sedis</taxon>
        <taxon>Candidatus Caccoplasma</taxon>
    </lineage>
</organism>
<dbReference type="Proteomes" id="UP000823636">
    <property type="component" value="Unassembled WGS sequence"/>
</dbReference>
<comment type="caution">
    <text evidence="1">The sequence shown here is derived from an EMBL/GenBank/DDBJ whole genome shotgun (WGS) entry which is preliminary data.</text>
</comment>
<reference evidence="1" key="2">
    <citation type="journal article" date="2021" name="PeerJ">
        <title>Extensive microbial diversity within the chicken gut microbiome revealed by metagenomics and culture.</title>
        <authorList>
            <person name="Gilroy R."/>
            <person name="Ravi A."/>
            <person name="Getino M."/>
            <person name="Pursley I."/>
            <person name="Horton D.L."/>
            <person name="Alikhan N.F."/>
            <person name="Baker D."/>
            <person name="Gharbi K."/>
            <person name="Hall N."/>
            <person name="Watson M."/>
            <person name="Adriaenssens E.M."/>
            <person name="Foster-Nyarko E."/>
            <person name="Jarju S."/>
            <person name="Secka A."/>
            <person name="Antonio M."/>
            <person name="Oren A."/>
            <person name="Chaudhuri R.R."/>
            <person name="La Ragione R."/>
            <person name="Hildebrand F."/>
            <person name="Pallen M.J."/>
        </authorList>
    </citation>
    <scope>NUCLEOTIDE SEQUENCE</scope>
    <source>
        <strain evidence="1">G3-4614</strain>
    </source>
</reference>
<dbReference type="CDD" id="cd00761">
    <property type="entry name" value="Glyco_tranf_GTA_type"/>
    <property type="match status" value="1"/>
</dbReference>
<gene>
    <name evidence="1" type="ORF">IAC54_04330</name>
</gene>